<dbReference type="InterPro" id="IPR000212">
    <property type="entry name" value="DNA_helicase_UvrD/REP"/>
</dbReference>
<dbReference type="InterPro" id="IPR027417">
    <property type="entry name" value="P-loop_NTPase"/>
</dbReference>
<evidence type="ECO:0000256" key="11">
    <source>
        <dbReference type="ARBA" id="ARBA00034617"/>
    </source>
</evidence>
<keyword evidence="1" id="KW-0540">Nuclease</keyword>
<proteinExistence type="predicted"/>
<comment type="caution">
    <text evidence="17">The sequence shown here is derived from an EMBL/GenBank/DDBJ whole genome shotgun (WGS) entry which is preliminary data.</text>
</comment>
<keyword evidence="18" id="KW-1185">Reference proteome</keyword>
<evidence type="ECO:0000313" key="17">
    <source>
        <dbReference type="EMBL" id="TCL62417.1"/>
    </source>
</evidence>
<gene>
    <name evidence="17" type="ORF">EDC14_102536</name>
</gene>
<evidence type="ECO:0000256" key="8">
    <source>
        <dbReference type="ARBA" id="ARBA00023125"/>
    </source>
</evidence>
<dbReference type="InterPro" id="IPR011335">
    <property type="entry name" value="Restrct_endonuc-II-like"/>
</dbReference>
<keyword evidence="10" id="KW-0413">Isomerase</keyword>
<dbReference type="PANTHER" id="PTHR11070">
    <property type="entry name" value="UVRD / RECB / PCRA DNA HELICASE FAMILY MEMBER"/>
    <property type="match status" value="1"/>
</dbReference>
<feature type="binding site" evidence="14">
    <location>
        <begin position="24"/>
        <end position="31"/>
    </location>
    <ligand>
        <name>ATP</name>
        <dbReference type="ChEBI" id="CHEBI:30616"/>
    </ligand>
</feature>
<dbReference type="InterPro" id="IPR011604">
    <property type="entry name" value="PDDEXK-like_dom_sf"/>
</dbReference>
<dbReference type="InterPro" id="IPR014017">
    <property type="entry name" value="DNA_helicase_UvrD-like_C"/>
</dbReference>
<evidence type="ECO:0000256" key="10">
    <source>
        <dbReference type="ARBA" id="ARBA00023235"/>
    </source>
</evidence>
<evidence type="ECO:0000256" key="4">
    <source>
        <dbReference type="ARBA" id="ARBA00022801"/>
    </source>
</evidence>
<dbReference type="InterPro" id="IPR038726">
    <property type="entry name" value="PDDEXK_AddAB-type"/>
</dbReference>
<dbReference type="GO" id="GO:0000725">
    <property type="term" value="P:recombinational repair"/>
    <property type="evidence" value="ECO:0007669"/>
    <property type="project" value="TreeGrafter"/>
</dbReference>
<comment type="catalytic activity">
    <reaction evidence="13">
        <text>ATP + H2O = ADP + phosphate + H(+)</text>
        <dbReference type="Rhea" id="RHEA:13065"/>
        <dbReference type="ChEBI" id="CHEBI:15377"/>
        <dbReference type="ChEBI" id="CHEBI:15378"/>
        <dbReference type="ChEBI" id="CHEBI:30616"/>
        <dbReference type="ChEBI" id="CHEBI:43474"/>
        <dbReference type="ChEBI" id="CHEBI:456216"/>
        <dbReference type="EC" id="5.6.2.4"/>
    </reaction>
</comment>
<dbReference type="SUPFAM" id="SSF52540">
    <property type="entry name" value="P-loop containing nucleoside triphosphate hydrolases"/>
    <property type="match status" value="1"/>
</dbReference>
<keyword evidence="3" id="KW-0227">DNA damage</keyword>
<evidence type="ECO:0000256" key="5">
    <source>
        <dbReference type="ARBA" id="ARBA00022806"/>
    </source>
</evidence>
<evidence type="ECO:0000259" key="16">
    <source>
        <dbReference type="PROSITE" id="PS51217"/>
    </source>
</evidence>
<evidence type="ECO:0000256" key="1">
    <source>
        <dbReference type="ARBA" id="ARBA00022722"/>
    </source>
</evidence>
<dbReference type="InterPro" id="IPR014016">
    <property type="entry name" value="UvrD-like_ATP-bd"/>
</dbReference>
<dbReference type="PROSITE" id="PS51217">
    <property type="entry name" value="UVRD_HELICASE_CTER"/>
    <property type="match status" value="1"/>
</dbReference>
<dbReference type="GO" id="GO:0043138">
    <property type="term" value="F:3'-5' DNA helicase activity"/>
    <property type="evidence" value="ECO:0007669"/>
    <property type="project" value="UniProtKB-EC"/>
</dbReference>
<feature type="domain" description="UvrD-like helicase C-terminal" evidence="16">
    <location>
        <begin position="440"/>
        <end position="723"/>
    </location>
</feature>
<dbReference type="CDD" id="cd17932">
    <property type="entry name" value="DEXQc_UvrD"/>
    <property type="match status" value="1"/>
</dbReference>
<evidence type="ECO:0000256" key="14">
    <source>
        <dbReference type="PROSITE-ProRule" id="PRU00560"/>
    </source>
</evidence>
<keyword evidence="7 14" id="KW-0067">ATP-binding</keyword>
<dbReference type="GO" id="GO:0005829">
    <property type="term" value="C:cytosol"/>
    <property type="evidence" value="ECO:0007669"/>
    <property type="project" value="TreeGrafter"/>
</dbReference>
<evidence type="ECO:0000256" key="3">
    <source>
        <dbReference type="ARBA" id="ARBA00022763"/>
    </source>
</evidence>
<evidence type="ECO:0000256" key="13">
    <source>
        <dbReference type="ARBA" id="ARBA00048988"/>
    </source>
</evidence>
<accession>A0A4V2QD00</accession>
<evidence type="ECO:0000259" key="15">
    <source>
        <dbReference type="PROSITE" id="PS51198"/>
    </source>
</evidence>
<dbReference type="OrthoDB" id="9810135at2"/>
<dbReference type="GO" id="GO:0005524">
    <property type="term" value="F:ATP binding"/>
    <property type="evidence" value="ECO:0007669"/>
    <property type="project" value="UniProtKB-UniRule"/>
</dbReference>
<dbReference type="EC" id="5.6.2.4" evidence="12"/>
<evidence type="ECO:0000313" key="18">
    <source>
        <dbReference type="Proteomes" id="UP000295008"/>
    </source>
</evidence>
<keyword evidence="6 17" id="KW-0269">Exonuclease</keyword>
<dbReference type="Pfam" id="PF13361">
    <property type="entry name" value="UvrD_C"/>
    <property type="match status" value="1"/>
</dbReference>
<dbReference type="Gene3D" id="3.40.50.300">
    <property type="entry name" value="P-loop containing nucleotide triphosphate hydrolases"/>
    <property type="match status" value="4"/>
</dbReference>
<dbReference type="GO" id="GO:0004527">
    <property type="term" value="F:exonuclease activity"/>
    <property type="evidence" value="ECO:0007669"/>
    <property type="project" value="UniProtKB-KW"/>
</dbReference>
<organism evidence="17 18">
    <name type="scientific">Hydrogenispora ethanolica</name>
    <dbReference type="NCBI Taxonomy" id="1082276"/>
    <lineage>
        <taxon>Bacteria</taxon>
        <taxon>Bacillati</taxon>
        <taxon>Bacillota</taxon>
        <taxon>Hydrogenispora</taxon>
    </lineage>
</organism>
<protein>
    <recommendedName>
        <fullName evidence="12">DNA 3'-5' helicase</fullName>
        <ecNumber evidence="12">5.6.2.4</ecNumber>
    </recommendedName>
</protein>
<evidence type="ECO:0000256" key="9">
    <source>
        <dbReference type="ARBA" id="ARBA00023204"/>
    </source>
</evidence>
<keyword evidence="4 14" id="KW-0378">Hydrolase</keyword>
<evidence type="ECO:0000256" key="7">
    <source>
        <dbReference type="ARBA" id="ARBA00022840"/>
    </source>
</evidence>
<keyword evidence="9" id="KW-0234">DNA repair</keyword>
<keyword evidence="8" id="KW-0238">DNA-binding</keyword>
<sequence>MPHPPNEQQAAAIHEFGADLLVSAGAGTGKTTVLAEKYLRLLEERRAEIGEIVAITFTKKAAAEMRDRIRQGLRERQNQAENQAELEFWRNQLQRIDGARIVTFHSLCLGLIQENPLEAGIPPVSGILGEGEEQIYLNQAIAELFTEIVQNPTADSQALVRLILDYGWESLAESLAGLYQAIRESGRAFGEVIRQTAEALRDALAARIAGADGLIADIEELLEYSSTQKLTENAQGVLGLFREGWPGYRELLRDGKELDELLPALGELAKGLPKTLPAAIKPRVVAVRDQIDAVKQRLVDGAALERLETLETLLEGLDRRYRELKQESGLLDFADQQLLARDLLQNHPQLAERVTAGIRYLLVDEFQDTNSLQLEIVRSLLGEDYQGGRLMAVGDIKQSIYRFRGAEADLMTELGREIESRGGRTIALTRNYRSNQTVIRFINAFSQELFAGESFPYEPLEAGGNDAGSRVEFILAGETADLREQARLVARRIVRLVAESAGTGTPVGYGDIVLLFRAGTAMGLFQQALVELGIPYYTASGGDLYRRQEIVDQLNLLRLVQQRYDTVALLGLVSSPYVGLSETELYRLCRDEGLAEAFYGREDFEKLLPEPAAARLREFRELLGYLQEHRELLPIPAMLRLALDRLHYRELMLGSVDAGQRLANLEKLLYKAEEFTAAGYHDLNRFLSYLQELEGMEIGEGEAQTQAEGSDVVRLMTIHRSKGLEFPVVILPDLDRSFRLGNRSKLVFHKDLGVGFKIPVPESEAAATSVWEAIKERERRDEIAELKRVLYVALTRAKRQLILAGSGVSRSRGKTLETAGNWMKWFELLLPLAEAGAELEYQGIPVAVVRAVPEVQPPERPVKLLETVAPDLAAAPSPAGRAAPEVAAAGVAANAGCVVPLKVSGILAFKSCPRGFYLRHIMRLERGPAADDEPSAAALPGAGAHLGAQIGNFVHQAVRAGTPDWPEELWKAYFAELQVPDPDRLKADLERIWRNLQASEYRGRGEIWDEVPFILKLEGAVRVEGRFDRLYREPGGGLVLVDYKTHRIAPRQVEETAAKYFWQLQLYALAVAELWGRLPDRAVLYFPYPDRAVEVPLDQAALARTIAEVREIGAFIAAHPYPGDYPAGADCENCRYGWFCHAGKA</sequence>
<dbReference type="Proteomes" id="UP000295008">
    <property type="component" value="Unassembled WGS sequence"/>
</dbReference>
<dbReference type="GO" id="GO:0033202">
    <property type="term" value="C:DNA helicase complex"/>
    <property type="evidence" value="ECO:0007669"/>
    <property type="project" value="TreeGrafter"/>
</dbReference>
<keyword evidence="5 14" id="KW-0347">Helicase</keyword>
<dbReference type="AlphaFoldDB" id="A0A4V2QD00"/>
<dbReference type="Gene3D" id="1.10.486.10">
    <property type="entry name" value="PCRA, domain 4"/>
    <property type="match status" value="1"/>
</dbReference>
<dbReference type="GO" id="GO:0003677">
    <property type="term" value="F:DNA binding"/>
    <property type="evidence" value="ECO:0007669"/>
    <property type="project" value="UniProtKB-KW"/>
</dbReference>
<dbReference type="Gene3D" id="3.90.320.10">
    <property type="match status" value="1"/>
</dbReference>
<dbReference type="Pfam" id="PF00580">
    <property type="entry name" value="UvrD-helicase"/>
    <property type="match status" value="1"/>
</dbReference>
<dbReference type="PANTHER" id="PTHR11070:SF48">
    <property type="entry name" value="ATP-DEPENDENT HELICASE_NUCLEASE SUBUNIT A"/>
    <property type="match status" value="1"/>
</dbReference>
<evidence type="ECO:0000256" key="12">
    <source>
        <dbReference type="ARBA" id="ARBA00034808"/>
    </source>
</evidence>
<reference evidence="17 18" key="1">
    <citation type="submission" date="2019-03" db="EMBL/GenBank/DDBJ databases">
        <title>Genomic Encyclopedia of Type Strains, Phase IV (KMG-IV): sequencing the most valuable type-strain genomes for metagenomic binning, comparative biology and taxonomic classification.</title>
        <authorList>
            <person name="Goeker M."/>
        </authorList>
    </citation>
    <scope>NUCLEOTIDE SEQUENCE [LARGE SCALE GENOMIC DNA]</scope>
    <source>
        <strain evidence="17 18">LX-B</strain>
    </source>
</reference>
<dbReference type="Pfam" id="PF12705">
    <property type="entry name" value="PDDEXK_1"/>
    <property type="match status" value="1"/>
</dbReference>
<comment type="catalytic activity">
    <reaction evidence="11">
        <text>Couples ATP hydrolysis with the unwinding of duplex DNA by translocating in the 3'-5' direction.</text>
        <dbReference type="EC" id="5.6.2.4"/>
    </reaction>
</comment>
<dbReference type="SUPFAM" id="SSF52980">
    <property type="entry name" value="Restriction endonuclease-like"/>
    <property type="match status" value="1"/>
</dbReference>
<keyword evidence="2 14" id="KW-0547">Nucleotide-binding</keyword>
<feature type="domain" description="UvrD-like helicase ATP-binding" evidence="15">
    <location>
        <begin position="3"/>
        <end position="435"/>
    </location>
</feature>
<evidence type="ECO:0000256" key="2">
    <source>
        <dbReference type="ARBA" id="ARBA00022741"/>
    </source>
</evidence>
<evidence type="ECO:0000256" key="6">
    <source>
        <dbReference type="ARBA" id="ARBA00022839"/>
    </source>
</evidence>
<dbReference type="EMBL" id="SLUN01000025">
    <property type="protein sequence ID" value="TCL62417.1"/>
    <property type="molecule type" value="Genomic_DNA"/>
</dbReference>
<name>A0A4V2QD00_HYDET</name>
<dbReference type="RefSeq" id="WP_132015704.1">
    <property type="nucleotide sequence ID" value="NZ_SLUN01000025.1"/>
</dbReference>
<dbReference type="PROSITE" id="PS51198">
    <property type="entry name" value="UVRD_HELICASE_ATP_BIND"/>
    <property type="match status" value="1"/>
</dbReference>